<feature type="region of interest" description="Disordered" evidence="1">
    <location>
        <begin position="1"/>
        <end position="49"/>
    </location>
</feature>
<feature type="compositionally biased region" description="Basic and acidic residues" evidence="1">
    <location>
        <begin position="136"/>
        <end position="147"/>
    </location>
</feature>
<dbReference type="EMBL" id="AMYB01000004">
    <property type="protein sequence ID" value="OAD03803.1"/>
    <property type="molecule type" value="Genomic_DNA"/>
</dbReference>
<dbReference type="VEuPathDB" id="FungiDB:MUCCIDRAFT_163348"/>
<dbReference type="AlphaFoldDB" id="A0A168LPL4"/>
<feature type="compositionally biased region" description="Polar residues" evidence="1">
    <location>
        <begin position="1"/>
        <end position="31"/>
    </location>
</feature>
<name>A0A168LPL4_MUCCL</name>
<feature type="compositionally biased region" description="Low complexity" evidence="1">
    <location>
        <begin position="116"/>
        <end position="127"/>
    </location>
</feature>
<accession>A0A168LPL4</accession>
<dbReference type="Proteomes" id="UP000077051">
    <property type="component" value="Unassembled WGS sequence"/>
</dbReference>
<reference evidence="2 3" key="1">
    <citation type="submission" date="2015-06" db="EMBL/GenBank/DDBJ databases">
        <title>Expansion of signal transduction pathways in fungi by whole-genome duplication.</title>
        <authorList>
            <consortium name="DOE Joint Genome Institute"/>
            <person name="Corrochano L.M."/>
            <person name="Kuo A."/>
            <person name="Marcet-Houben M."/>
            <person name="Polaino S."/>
            <person name="Salamov A."/>
            <person name="Villalobos J.M."/>
            <person name="Alvarez M.I."/>
            <person name="Avalos J."/>
            <person name="Benito E.P."/>
            <person name="Benoit I."/>
            <person name="Burger G."/>
            <person name="Camino L.P."/>
            <person name="Canovas D."/>
            <person name="Cerda-Olmedo E."/>
            <person name="Cheng J.-F."/>
            <person name="Dominguez A."/>
            <person name="Elias M."/>
            <person name="Eslava A.P."/>
            <person name="Glaser F."/>
            <person name="Grimwood J."/>
            <person name="Gutierrez G."/>
            <person name="Heitman J."/>
            <person name="Henrissat B."/>
            <person name="Iturriaga E.A."/>
            <person name="Lang B.F."/>
            <person name="Lavin J.L."/>
            <person name="Lee S."/>
            <person name="Li W."/>
            <person name="Lindquist E."/>
            <person name="Lopez-Garcia S."/>
            <person name="Luque E.M."/>
            <person name="Marcos A.T."/>
            <person name="Martin J."/>
            <person name="Mccluskey K."/>
            <person name="Medina H.R."/>
            <person name="Miralles-Duran A."/>
            <person name="Miyazaki A."/>
            <person name="Munoz-Torres E."/>
            <person name="Oguiza J.A."/>
            <person name="Ohm R."/>
            <person name="Olmedo M."/>
            <person name="Orejas M."/>
            <person name="Ortiz-Castellanos L."/>
            <person name="Pisabarro A.G."/>
            <person name="Rodriguez-Romero J."/>
            <person name="Ruiz-Herrera J."/>
            <person name="Ruiz-Vazquez R."/>
            <person name="Sanz C."/>
            <person name="Schackwitz W."/>
            <person name="Schmutz J."/>
            <person name="Shahriari M."/>
            <person name="Shelest E."/>
            <person name="Silva-Franco F."/>
            <person name="Soanes D."/>
            <person name="Syed K."/>
            <person name="Tagua V.G."/>
            <person name="Talbot N.J."/>
            <person name="Thon M."/>
            <person name="De Vries R.P."/>
            <person name="Wiebenga A."/>
            <person name="Yadav J.S."/>
            <person name="Braun E.L."/>
            <person name="Baker S."/>
            <person name="Garre V."/>
            <person name="Horwitz B."/>
            <person name="Torres-Martinez S."/>
            <person name="Idnurm A."/>
            <person name="Herrera-Estrella A."/>
            <person name="Gabaldon T."/>
            <person name="Grigoriev I.V."/>
        </authorList>
    </citation>
    <scope>NUCLEOTIDE SEQUENCE [LARGE SCALE GENOMIC DNA]</scope>
    <source>
        <strain evidence="2 3">CBS 277.49</strain>
    </source>
</reference>
<feature type="region of interest" description="Disordered" evidence="1">
    <location>
        <begin position="105"/>
        <end position="181"/>
    </location>
</feature>
<organism evidence="2 3">
    <name type="scientific">Mucor lusitanicus CBS 277.49</name>
    <dbReference type="NCBI Taxonomy" id="747725"/>
    <lineage>
        <taxon>Eukaryota</taxon>
        <taxon>Fungi</taxon>
        <taxon>Fungi incertae sedis</taxon>
        <taxon>Mucoromycota</taxon>
        <taxon>Mucoromycotina</taxon>
        <taxon>Mucoromycetes</taxon>
        <taxon>Mucorales</taxon>
        <taxon>Mucorineae</taxon>
        <taxon>Mucoraceae</taxon>
        <taxon>Mucor</taxon>
    </lineage>
</organism>
<protein>
    <submittedName>
        <fullName evidence="2">Uncharacterized protein</fullName>
    </submittedName>
</protein>
<sequence length="319" mass="35054">MAFAQQQRRPTYRFTSSAFSSEEYSDNNDPAQQPQQQHHHHGYQSMSDSDTDWHVISSALQSTASPIFTSETESYASSTRIISDTDSDFEHQNSIAFLPSHDGTGTFLLEDSSDQNTTTSASNAPSSVEDDDSDSDEFKKAIHRLMENDPSEVDITLPHGGITPPSFAMSNGKDIEPPSFVPTAAGLNSQEITNGVSSAEEVNSTLLSDEADNGATRRYHNDNIKFTSKRQMNLDRIPIHHPGIPGSSASAALLSIVWNSLRRLTNHILENDTNTVETLSTLMSEAMFEGCMPFSSHLHMEFDNGIRPSSSFFEGNIAI</sequence>
<dbReference type="OrthoDB" id="2268337at2759"/>
<evidence type="ECO:0000313" key="2">
    <source>
        <dbReference type="EMBL" id="OAD03803.1"/>
    </source>
</evidence>
<keyword evidence="3" id="KW-1185">Reference proteome</keyword>
<evidence type="ECO:0000313" key="3">
    <source>
        <dbReference type="Proteomes" id="UP000077051"/>
    </source>
</evidence>
<evidence type="ECO:0000256" key="1">
    <source>
        <dbReference type="SAM" id="MobiDB-lite"/>
    </source>
</evidence>
<proteinExistence type="predicted"/>
<comment type="caution">
    <text evidence="2">The sequence shown here is derived from an EMBL/GenBank/DDBJ whole genome shotgun (WGS) entry which is preliminary data.</text>
</comment>
<gene>
    <name evidence="2" type="ORF">MUCCIDRAFT_163348</name>
</gene>
<dbReference type="STRING" id="747725.A0A168LPL4"/>